<dbReference type="Proteomes" id="UP000789525">
    <property type="component" value="Unassembled WGS sequence"/>
</dbReference>
<reference evidence="1" key="1">
    <citation type="submission" date="2021-06" db="EMBL/GenBank/DDBJ databases">
        <authorList>
            <person name="Kallberg Y."/>
            <person name="Tangrot J."/>
            <person name="Rosling A."/>
        </authorList>
    </citation>
    <scope>NUCLEOTIDE SEQUENCE</scope>
    <source>
        <strain evidence="1">CL356</strain>
    </source>
</reference>
<accession>A0ACA9N0E1</accession>
<organism evidence="1 2">
    <name type="scientific">Acaulospora colombiana</name>
    <dbReference type="NCBI Taxonomy" id="27376"/>
    <lineage>
        <taxon>Eukaryota</taxon>
        <taxon>Fungi</taxon>
        <taxon>Fungi incertae sedis</taxon>
        <taxon>Mucoromycota</taxon>
        <taxon>Glomeromycotina</taxon>
        <taxon>Glomeromycetes</taxon>
        <taxon>Diversisporales</taxon>
        <taxon>Acaulosporaceae</taxon>
        <taxon>Acaulospora</taxon>
    </lineage>
</organism>
<evidence type="ECO:0000313" key="1">
    <source>
        <dbReference type="EMBL" id="CAG8620028.1"/>
    </source>
</evidence>
<proteinExistence type="predicted"/>
<evidence type="ECO:0000313" key="2">
    <source>
        <dbReference type="Proteomes" id="UP000789525"/>
    </source>
</evidence>
<dbReference type="EMBL" id="CAJVPT010016557">
    <property type="protein sequence ID" value="CAG8620028.1"/>
    <property type="molecule type" value="Genomic_DNA"/>
</dbReference>
<keyword evidence="2" id="KW-1185">Reference proteome</keyword>
<comment type="caution">
    <text evidence="1">The sequence shown here is derived from an EMBL/GenBank/DDBJ whole genome shotgun (WGS) entry which is preliminary data.</text>
</comment>
<name>A0ACA9N0E1_9GLOM</name>
<gene>
    <name evidence="1" type="ORF">ACOLOM_LOCUS7302</name>
</gene>
<sequence>MSKFFILVKNRIKNRALGNFKEMKLVLINSPGLTQFSVLSAPCLRSSLYSTSRQLRIHSDNRLSILGAAILFDSSSNLKLKMASRSNKGVILAEFPGSGSPPSSTFQVKDREIDIDNYELNINDILLRNLYLSVDPGTRSLMHPDIKLSHIEGFKLGEVLRGPGIAEVVKSNNEKYVVGDVVFSMIGWEEYTHITAKATGFVNVILSAAQRNELNEGPEFPLSYHLGAAAGAVGHILGQIAKINGLRVVGSAGDDAKVEYLIKELKFDAAFNYKKVDLDQYDAAEPYGIKNLNQVIRKRVKIQGFIVVDYYMELYKEFLDTVGKWLKEGQIKCREHVTIGVENAPQAFVGMMKGENYGKAIVKIADL</sequence>
<protein>
    <submittedName>
        <fullName evidence="1">17647_t:CDS:1</fullName>
    </submittedName>
</protein>